<feature type="chain" id="PRO_5037622124" description="Ig-like domain-containing protein" evidence="1">
    <location>
        <begin position="22"/>
        <end position="329"/>
    </location>
</feature>
<evidence type="ECO:0008006" key="4">
    <source>
        <dbReference type="Google" id="ProtNLM"/>
    </source>
</evidence>
<dbReference type="AlphaFoldDB" id="A0A935Q197"/>
<dbReference type="EMBL" id="JADJMH010000034">
    <property type="protein sequence ID" value="MBK7677099.1"/>
    <property type="molecule type" value="Genomic_DNA"/>
</dbReference>
<keyword evidence="1" id="KW-0732">Signal</keyword>
<accession>A0A935Q197</accession>
<sequence>MSSCKAIIALALGTLVTGCLAAELDVSCAPERPVAAPGSEVRLHAWVTDDSGTPLRENLRGSWTATAGRIAGEAPITWTMPDQAGRATARITVDAASRGRATCELSVEVVAPLPPLQPGATRGHLAARVLLVHGTDEPAGFGQYSYLLFDAAPADAQQRQRQLRAVESYLREIDTLEQLADLRPPSQLNLTMLPVVKVVVLPARLNDAGAIRAAAERVLAEFDYPRAKHLLDLLGKQAPRGGVALVSRQTPAASGDAPWLVMNLSTVSPQLAADWVRAFCWLSAQQRGWGEASTLRLRLGLRNALAVAADQLGEALTDWPQLLLHGAPR</sequence>
<dbReference type="PROSITE" id="PS51257">
    <property type="entry name" value="PROKAR_LIPOPROTEIN"/>
    <property type="match status" value="1"/>
</dbReference>
<comment type="caution">
    <text evidence="2">The sequence shown here is derived from an EMBL/GenBank/DDBJ whole genome shotgun (WGS) entry which is preliminary data.</text>
</comment>
<evidence type="ECO:0000313" key="2">
    <source>
        <dbReference type="EMBL" id="MBK7677099.1"/>
    </source>
</evidence>
<organism evidence="2 3">
    <name type="scientific">Candidatus Accumulibacter proximus</name>
    <dbReference type="NCBI Taxonomy" id="2954385"/>
    <lineage>
        <taxon>Bacteria</taxon>
        <taxon>Pseudomonadati</taxon>
        <taxon>Pseudomonadota</taxon>
        <taxon>Betaproteobacteria</taxon>
        <taxon>Candidatus Accumulibacter</taxon>
    </lineage>
</organism>
<evidence type="ECO:0000256" key="1">
    <source>
        <dbReference type="SAM" id="SignalP"/>
    </source>
</evidence>
<reference evidence="2 3" key="1">
    <citation type="submission" date="2020-10" db="EMBL/GenBank/DDBJ databases">
        <title>Connecting structure to function with the recovery of over 1000 high-quality activated sludge metagenome-assembled genomes encoding full-length rRNA genes using long-read sequencing.</title>
        <authorList>
            <person name="Singleton C.M."/>
            <person name="Petriglieri F."/>
            <person name="Kristensen J.M."/>
            <person name="Kirkegaard R.H."/>
            <person name="Michaelsen T.Y."/>
            <person name="Andersen M.H."/>
            <person name="Karst S.M."/>
            <person name="Dueholm M.S."/>
            <person name="Nielsen P.H."/>
            <person name="Albertsen M."/>
        </authorList>
    </citation>
    <scope>NUCLEOTIDE SEQUENCE [LARGE SCALE GENOMIC DNA]</scope>
    <source>
        <strain evidence="2">EsbW_18-Q3-R4-48_BATAC.285</strain>
    </source>
</reference>
<protein>
    <recommendedName>
        <fullName evidence="4">Ig-like domain-containing protein</fullName>
    </recommendedName>
</protein>
<evidence type="ECO:0000313" key="3">
    <source>
        <dbReference type="Proteomes" id="UP000697998"/>
    </source>
</evidence>
<dbReference type="Proteomes" id="UP000697998">
    <property type="component" value="Unassembled WGS sequence"/>
</dbReference>
<gene>
    <name evidence="2" type="ORF">IPJ27_21445</name>
</gene>
<feature type="signal peptide" evidence="1">
    <location>
        <begin position="1"/>
        <end position="21"/>
    </location>
</feature>
<proteinExistence type="predicted"/>
<name>A0A935Q197_9PROT</name>